<dbReference type="InterPro" id="IPR007197">
    <property type="entry name" value="rSAM"/>
</dbReference>
<evidence type="ECO:0000256" key="2">
    <source>
        <dbReference type="ARBA" id="ARBA00022485"/>
    </source>
</evidence>
<comment type="function">
    <text evidence="7">Activation of anaerobic ribonucleoside-triphosphate reductase under anaerobic conditions by generation of an organic free radical, using S-adenosylmethionine and reduced flavodoxin as cosubstrates to produce 5'-deoxy-adenosine.</text>
</comment>
<keyword evidence="7" id="KW-0560">Oxidoreductase</keyword>
<dbReference type="SFLD" id="SFLDG01066">
    <property type="entry name" value="organic_radical-activating_enz"/>
    <property type="match status" value="1"/>
</dbReference>
<keyword evidence="3" id="KW-0949">S-adenosyl-L-methionine</keyword>
<evidence type="ECO:0000256" key="1">
    <source>
        <dbReference type="ARBA" id="ARBA00001966"/>
    </source>
</evidence>
<name>A0A9X1UT28_9GAMM</name>
<evidence type="ECO:0000256" key="4">
    <source>
        <dbReference type="ARBA" id="ARBA00022723"/>
    </source>
</evidence>
<comment type="cofactor">
    <cofactor evidence="1">
        <name>[4Fe-4S] cluster</name>
        <dbReference type="ChEBI" id="CHEBI:49883"/>
    </cofactor>
</comment>
<evidence type="ECO:0000256" key="6">
    <source>
        <dbReference type="ARBA" id="ARBA00023014"/>
    </source>
</evidence>
<dbReference type="SFLD" id="SFLDS00029">
    <property type="entry name" value="Radical_SAM"/>
    <property type="match status" value="1"/>
</dbReference>
<keyword evidence="9" id="KW-1185">Reference proteome</keyword>
<evidence type="ECO:0000256" key="3">
    <source>
        <dbReference type="ARBA" id="ARBA00022691"/>
    </source>
</evidence>
<dbReference type="GO" id="GO:0043365">
    <property type="term" value="F:[formate-C-acetyltransferase]-activating enzyme activity"/>
    <property type="evidence" value="ECO:0007669"/>
    <property type="project" value="InterPro"/>
</dbReference>
<comment type="similarity">
    <text evidence="7">Belongs to the organic radical-activating enzymes family.</text>
</comment>
<dbReference type="Gene3D" id="3.20.20.70">
    <property type="entry name" value="Aldolase class I"/>
    <property type="match status" value="1"/>
</dbReference>
<keyword evidence="6" id="KW-0411">Iron-sulfur</keyword>
<dbReference type="PANTHER" id="PTHR30352:SF2">
    <property type="entry name" value="ANAEROBIC RIBONUCLEOSIDE-TRIPHOSPHATE REDUCTASE-ACTIVATING PROTEIN"/>
    <property type="match status" value="1"/>
</dbReference>
<comment type="caution">
    <text evidence="8">The sequence shown here is derived from an EMBL/GenBank/DDBJ whole genome shotgun (WGS) entry which is preliminary data.</text>
</comment>
<dbReference type="Pfam" id="PF13353">
    <property type="entry name" value="Fer4_12"/>
    <property type="match status" value="1"/>
</dbReference>
<sequence length="193" mass="21806">MTWLNIAKIIDATEAEGPGLRTAIWTQGCLKRCSGCCNAEFLKIKPATIKTIEEIIERIEYNQTKYNIEGITLLGGEPFIQAEGLSMVASSCQKMGLSVITFTGYILADIVEKNFKGSTNLLRHTDVLIDGEFEINQIDQRRNWVGSKNQIFHYLSNRYNKEIETMPLKATNEWRIYSNGHISGNGLPFILKI</sequence>
<dbReference type="GO" id="GO:0051539">
    <property type="term" value="F:4 iron, 4 sulfur cluster binding"/>
    <property type="evidence" value="ECO:0007669"/>
    <property type="project" value="UniProtKB-KW"/>
</dbReference>
<dbReference type="SFLD" id="SFLDG01063">
    <property type="entry name" value="activating_enzymes__group_1"/>
    <property type="match status" value="1"/>
</dbReference>
<dbReference type="GO" id="GO:0004748">
    <property type="term" value="F:ribonucleoside-diphosphate reductase activity, thioredoxin disulfide as acceptor"/>
    <property type="evidence" value="ECO:0007669"/>
    <property type="project" value="TreeGrafter"/>
</dbReference>
<dbReference type="EMBL" id="JACSYB010000002">
    <property type="protein sequence ID" value="MCG8148603.1"/>
    <property type="molecule type" value="Genomic_DNA"/>
</dbReference>
<evidence type="ECO:0000313" key="9">
    <source>
        <dbReference type="Proteomes" id="UP001139238"/>
    </source>
</evidence>
<dbReference type="InterPro" id="IPR013785">
    <property type="entry name" value="Aldolase_TIM"/>
</dbReference>
<dbReference type="InterPro" id="IPR058240">
    <property type="entry name" value="rSAM_sf"/>
</dbReference>
<dbReference type="PIRSF" id="PIRSF000368">
    <property type="entry name" value="NrdG"/>
    <property type="match status" value="1"/>
</dbReference>
<evidence type="ECO:0000256" key="5">
    <source>
        <dbReference type="ARBA" id="ARBA00023004"/>
    </source>
</evidence>
<dbReference type="GO" id="GO:0046872">
    <property type="term" value="F:metal ion binding"/>
    <property type="evidence" value="ECO:0007669"/>
    <property type="project" value="UniProtKB-KW"/>
</dbReference>
<evidence type="ECO:0000313" key="8">
    <source>
        <dbReference type="EMBL" id="MCG8148603.1"/>
    </source>
</evidence>
<dbReference type="SFLD" id="SFLDF00299">
    <property type="entry name" value="anaerobic_ribonucleoside-triph"/>
    <property type="match status" value="1"/>
</dbReference>
<dbReference type="InterPro" id="IPR034457">
    <property type="entry name" value="Organic_radical-activating"/>
</dbReference>
<dbReference type="EC" id="1.97.1.-" evidence="7"/>
<keyword evidence="2" id="KW-0004">4Fe-4S</keyword>
<dbReference type="SUPFAM" id="SSF102114">
    <property type="entry name" value="Radical SAM enzymes"/>
    <property type="match status" value="1"/>
</dbReference>
<accession>A0A9X1UT28</accession>
<gene>
    <name evidence="8" type="ORF">H9W84_10785</name>
</gene>
<evidence type="ECO:0000256" key="7">
    <source>
        <dbReference type="PIRNR" id="PIRNR000368"/>
    </source>
</evidence>
<reference evidence="8" key="1">
    <citation type="submission" date="2021-08" db="EMBL/GenBank/DDBJ databases">
        <title>Complete genome sequence of Moraxella sp strain PS-22.</title>
        <authorList>
            <person name="Das S.K."/>
        </authorList>
    </citation>
    <scope>NUCLEOTIDE SEQUENCE</scope>
    <source>
        <strain evidence="8">PS-22</strain>
    </source>
</reference>
<dbReference type="PANTHER" id="PTHR30352">
    <property type="entry name" value="PYRUVATE FORMATE-LYASE-ACTIVATING ENZYME"/>
    <property type="match status" value="1"/>
</dbReference>
<dbReference type="RefSeq" id="WP_239743799.1">
    <property type="nucleotide sequence ID" value="NZ_JACSYB010000002.1"/>
</dbReference>
<dbReference type="InterPro" id="IPR012837">
    <property type="entry name" value="NrdG"/>
</dbReference>
<organism evidence="8 9">
    <name type="scientific">Moraxella tetraodonis</name>
    <dbReference type="NCBI Taxonomy" id="2767221"/>
    <lineage>
        <taxon>Bacteria</taxon>
        <taxon>Pseudomonadati</taxon>
        <taxon>Pseudomonadota</taxon>
        <taxon>Gammaproteobacteria</taxon>
        <taxon>Moraxellales</taxon>
        <taxon>Moraxellaceae</taxon>
        <taxon>Moraxella</taxon>
    </lineage>
</organism>
<protein>
    <recommendedName>
        <fullName evidence="7">Anaerobic ribonucleoside-triphosphate reductase-activating protein</fullName>
        <ecNumber evidence="7">1.97.1.-</ecNumber>
    </recommendedName>
</protein>
<dbReference type="Proteomes" id="UP001139238">
    <property type="component" value="Unassembled WGS sequence"/>
</dbReference>
<keyword evidence="4" id="KW-0479">Metal-binding</keyword>
<keyword evidence="5" id="KW-0408">Iron</keyword>
<dbReference type="AlphaFoldDB" id="A0A9X1UT28"/>
<proteinExistence type="inferred from homology"/>